<protein>
    <recommendedName>
        <fullName evidence="2">T-protein</fullName>
    </recommendedName>
</protein>
<dbReference type="InterPro" id="IPR036291">
    <property type="entry name" value="NAD(P)-bd_dom_sf"/>
</dbReference>
<keyword evidence="1 2" id="KW-0560">Oxidoreductase</keyword>
<dbReference type="HOGENOM" id="CLU_036672_1_1_6"/>
<name>C9PQE2_9PAST</name>
<evidence type="ECO:0000256" key="1">
    <source>
        <dbReference type="ARBA" id="ARBA00023002"/>
    </source>
</evidence>
<dbReference type="Gene3D" id="1.20.59.10">
    <property type="entry name" value="Chorismate mutase"/>
    <property type="match status" value="1"/>
</dbReference>
<evidence type="ECO:0000259" key="3">
    <source>
        <dbReference type="PROSITE" id="PS51168"/>
    </source>
</evidence>
<dbReference type="STRING" id="667128.HMPREF0621_1324"/>
<dbReference type="InterPro" id="IPR036263">
    <property type="entry name" value="Chorismate_II_sf"/>
</dbReference>
<organism evidence="5 6">
    <name type="scientific">Pasteurella dagmatis ATCC 43325</name>
    <dbReference type="NCBI Taxonomy" id="667128"/>
    <lineage>
        <taxon>Bacteria</taxon>
        <taxon>Pseudomonadati</taxon>
        <taxon>Pseudomonadota</taxon>
        <taxon>Gammaproteobacteria</taxon>
        <taxon>Pasteurellales</taxon>
        <taxon>Pasteurellaceae</taxon>
        <taxon>Pasteurella</taxon>
    </lineage>
</organism>
<keyword evidence="2" id="KW-0057">Aromatic amino acid biosynthesis</keyword>
<comment type="caution">
    <text evidence="5">The sequence shown here is derived from an EMBL/GenBank/DDBJ whole genome shotgun (WGS) entry which is preliminary data.</text>
</comment>
<dbReference type="GO" id="GO:0004106">
    <property type="term" value="F:chorismate mutase activity"/>
    <property type="evidence" value="ECO:0007669"/>
    <property type="project" value="InterPro"/>
</dbReference>
<dbReference type="PANTHER" id="PTHR21363">
    <property type="entry name" value="PREPHENATE DEHYDROGENASE"/>
    <property type="match status" value="1"/>
</dbReference>
<keyword evidence="2 5" id="KW-0413">Isomerase</keyword>
<dbReference type="Pfam" id="PF02153">
    <property type="entry name" value="PDH_N"/>
    <property type="match status" value="1"/>
</dbReference>
<evidence type="ECO:0000313" key="6">
    <source>
        <dbReference type="Proteomes" id="UP000005519"/>
    </source>
</evidence>
<dbReference type="PROSITE" id="PS51168">
    <property type="entry name" value="CHORISMATE_MUT_2"/>
    <property type="match status" value="1"/>
</dbReference>
<dbReference type="GO" id="GO:0046417">
    <property type="term" value="P:chorismate metabolic process"/>
    <property type="evidence" value="ECO:0007669"/>
    <property type="project" value="InterPro"/>
</dbReference>
<reference evidence="5 6" key="1">
    <citation type="submission" date="2009-10" db="EMBL/GenBank/DDBJ databases">
        <authorList>
            <person name="Muzny D."/>
            <person name="Qin X."/>
            <person name="Deng J."/>
            <person name="Jiang H."/>
            <person name="Liu Y."/>
            <person name="Qu J."/>
            <person name="Song X.-Z."/>
            <person name="Zhang L."/>
            <person name="Thornton R."/>
            <person name="Coyle M."/>
            <person name="Francisco L."/>
            <person name="Jackson L."/>
            <person name="Javaid M."/>
            <person name="Korchina V."/>
            <person name="Kovar C."/>
            <person name="Mata R."/>
            <person name="Mathew T."/>
            <person name="Ngo R."/>
            <person name="Nguyen L."/>
            <person name="Nguyen N."/>
            <person name="Okwuonu G."/>
            <person name="Ongeri F."/>
            <person name="Pham C."/>
            <person name="Simmons D."/>
            <person name="Wilczek-Boney K."/>
            <person name="Hale W."/>
            <person name="Jakkamsetti A."/>
            <person name="Pham P."/>
            <person name="Ruth R."/>
            <person name="San Lucas F."/>
            <person name="Warren J."/>
            <person name="Zhang J."/>
            <person name="Zhao Z."/>
            <person name="Zhou C."/>
            <person name="Zhu D."/>
            <person name="Lee S."/>
            <person name="Bess C."/>
            <person name="Blankenburg K."/>
            <person name="Forbes L."/>
            <person name="Fu Q."/>
            <person name="Gubbala S."/>
            <person name="Hirani K."/>
            <person name="Jayaseelan J.C."/>
            <person name="Lara F."/>
            <person name="Munidasa M."/>
            <person name="Palculict T."/>
            <person name="Patil S."/>
            <person name="Pu L.-L."/>
            <person name="Saada N."/>
            <person name="Tang L."/>
            <person name="Weissenberger G."/>
            <person name="Zhu Y."/>
            <person name="Hemphill L."/>
            <person name="Shang Y."/>
            <person name="Youmans B."/>
            <person name="Ayvaz T."/>
            <person name="Ross M."/>
            <person name="Santibanez J."/>
            <person name="Aqrawi P."/>
            <person name="Gross S."/>
            <person name="Joshi V."/>
            <person name="Fowler G."/>
            <person name="Nazareth L."/>
            <person name="Reid J."/>
            <person name="Worley K."/>
            <person name="Petrosino J."/>
            <person name="Highlander S."/>
            <person name="Gibbs R."/>
        </authorList>
    </citation>
    <scope>NUCLEOTIDE SEQUENCE [LARGE SCALE GENOMIC DNA]</scope>
    <source>
        <strain evidence="5 6">ATCC 43325</strain>
    </source>
</reference>
<dbReference type="SMART" id="SM00830">
    <property type="entry name" value="CM_2"/>
    <property type="match status" value="1"/>
</dbReference>
<keyword evidence="2" id="KW-0963">Cytoplasm</keyword>
<dbReference type="NCBIfam" id="TIGR01799">
    <property type="entry name" value="CM_T"/>
    <property type="match status" value="1"/>
</dbReference>
<dbReference type="Gene3D" id="1.10.3660.10">
    <property type="entry name" value="6-phosphogluconate dehydrogenase C-terminal like domain"/>
    <property type="match status" value="1"/>
</dbReference>
<sequence>MKEGVVEALVELRDKIDQTDRQLLQLLAKRLELVRQVGEVKHRHGLPIYVPERELSMLQARRDEAEQLGISGDLIEDILRRVMRESYTRENQFGFKTVNSDINKIVIVGGKGKLGSLFLRYFALSGYSVSVLERDDWGNAGEILENADVVIVSVPISCTIETIERLAPYLTDNMLLTDLTSIKRAPLEKMLEIHKGAVLGLHPMFGPDIANMAKQVIVRCDGRFPERYQWLLEQMQMWGSRLYQVSAEEHDKNMTYIQALRHFSTFANGLHLSKQPISLAKLLALSSPIYRLELAMIGRLFAQDSALYADIISDKPENLAVIESLKQTYEESLKFFINDDKEGFIHSFEQVKAWFGNYSDVFLKESRQLLQQANDGRDISE</sequence>
<comment type="pathway">
    <text evidence="2">Metabolic intermediate biosynthesis; prephenate biosynthesis; prephenate from chorismate: step 1/1.</text>
</comment>
<dbReference type="InterPro" id="IPR036979">
    <property type="entry name" value="CM_dom_sf"/>
</dbReference>
<feature type="domain" description="Prephenate/arogenate dehydrogenase" evidence="4">
    <location>
        <begin position="103"/>
        <end position="366"/>
    </location>
</feature>
<accession>C9PQE2</accession>
<dbReference type="PANTHER" id="PTHR21363:SF0">
    <property type="entry name" value="PREPHENATE DEHYDROGENASE [NADP(+)]"/>
    <property type="match status" value="1"/>
</dbReference>
<dbReference type="EMBL" id="ACZR01000013">
    <property type="protein sequence ID" value="EEX50253.1"/>
    <property type="molecule type" value="Genomic_DNA"/>
</dbReference>
<dbReference type="GO" id="GO:0008977">
    <property type="term" value="F:prephenate dehydrogenase (NAD+) activity"/>
    <property type="evidence" value="ECO:0007669"/>
    <property type="project" value="InterPro"/>
</dbReference>
<evidence type="ECO:0000256" key="2">
    <source>
        <dbReference type="PIRNR" id="PIRNR001499"/>
    </source>
</evidence>
<keyword evidence="2" id="KW-0028">Amino-acid biosynthesis</keyword>
<keyword evidence="6" id="KW-1185">Reference proteome</keyword>
<dbReference type="UniPathway" id="UPA00122">
    <property type="reaction ID" value="UER00961"/>
</dbReference>
<dbReference type="InterPro" id="IPR002701">
    <property type="entry name" value="CM_II_prokaryot"/>
</dbReference>
<feature type="domain" description="Chorismate mutase" evidence="3">
    <location>
        <begin position="3"/>
        <end position="94"/>
    </location>
</feature>
<dbReference type="UniPathway" id="UPA00120">
    <property type="reaction ID" value="UER00203"/>
</dbReference>
<keyword evidence="2" id="KW-0827">Tyrosine biosynthesis</keyword>
<dbReference type="InterPro" id="IPR008244">
    <property type="entry name" value="Chor_mut/prephenate_DH_T"/>
</dbReference>
<dbReference type="GO" id="GO:0006571">
    <property type="term" value="P:tyrosine biosynthetic process"/>
    <property type="evidence" value="ECO:0007669"/>
    <property type="project" value="UniProtKB-UniPathway"/>
</dbReference>
<dbReference type="SUPFAM" id="SSF51735">
    <property type="entry name" value="NAD(P)-binding Rossmann-fold domains"/>
    <property type="match status" value="1"/>
</dbReference>
<proteinExistence type="predicted"/>
<dbReference type="SUPFAM" id="SSF48179">
    <property type="entry name" value="6-phosphogluconate dehydrogenase C-terminal domain-like"/>
    <property type="match status" value="1"/>
</dbReference>
<dbReference type="InterPro" id="IPR046826">
    <property type="entry name" value="PDH_N"/>
</dbReference>
<dbReference type="InterPro" id="IPR003099">
    <property type="entry name" value="Prephen_DH"/>
</dbReference>
<dbReference type="Pfam" id="PF01817">
    <property type="entry name" value="CM_2"/>
    <property type="match status" value="1"/>
</dbReference>
<dbReference type="Pfam" id="PF20463">
    <property type="entry name" value="PDH_C"/>
    <property type="match status" value="1"/>
</dbReference>
<gene>
    <name evidence="5" type="primary">tyrA</name>
    <name evidence="5" type="ORF">HMPREF0621_1324</name>
</gene>
<dbReference type="InterPro" id="IPR008927">
    <property type="entry name" value="6-PGluconate_DH-like_C_sf"/>
</dbReference>
<dbReference type="NCBIfam" id="NF008400">
    <property type="entry name" value="PRK11199.1"/>
    <property type="match status" value="1"/>
</dbReference>
<dbReference type="GO" id="GO:0070403">
    <property type="term" value="F:NAD+ binding"/>
    <property type="evidence" value="ECO:0007669"/>
    <property type="project" value="InterPro"/>
</dbReference>
<dbReference type="SUPFAM" id="SSF48600">
    <property type="entry name" value="Chorismate mutase II"/>
    <property type="match status" value="1"/>
</dbReference>
<dbReference type="OrthoDB" id="6198144at2"/>
<dbReference type="AlphaFoldDB" id="C9PQE2"/>
<comment type="pathway">
    <text evidence="2">Amino-acid biosynthesis; L-tyrosine biosynthesis; (4-hydroxyphenyl)pyruvate from prephenate (NAD(+) route): step 1/1.</text>
</comment>
<evidence type="ECO:0000259" key="4">
    <source>
        <dbReference type="PROSITE" id="PS51176"/>
    </source>
</evidence>
<dbReference type="PROSITE" id="PS51176">
    <property type="entry name" value="PDH_ADH"/>
    <property type="match status" value="1"/>
</dbReference>
<dbReference type="InterPro" id="IPR050812">
    <property type="entry name" value="Preph/Arog_dehydrog"/>
</dbReference>
<dbReference type="PIRSF" id="PIRSF001499">
    <property type="entry name" value="Chor_mut_pdh_Tpr"/>
    <property type="match status" value="1"/>
</dbReference>
<comment type="subcellular location">
    <subcellularLocation>
        <location evidence="2">Cytoplasm</location>
    </subcellularLocation>
</comment>
<dbReference type="Gene3D" id="3.40.50.720">
    <property type="entry name" value="NAD(P)-binding Rossmann-like Domain"/>
    <property type="match status" value="1"/>
</dbReference>
<dbReference type="GO" id="GO:0004665">
    <property type="term" value="F:prephenate dehydrogenase (NADP+) activity"/>
    <property type="evidence" value="ECO:0007669"/>
    <property type="project" value="InterPro"/>
</dbReference>
<keyword evidence="2" id="KW-0520">NAD</keyword>
<dbReference type="InterPro" id="IPR011277">
    <property type="entry name" value="CM_T"/>
</dbReference>
<dbReference type="InterPro" id="IPR046825">
    <property type="entry name" value="PDH_C"/>
</dbReference>
<dbReference type="Proteomes" id="UP000005519">
    <property type="component" value="Unassembled WGS sequence"/>
</dbReference>
<evidence type="ECO:0000313" key="5">
    <source>
        <dbReference type="EMBL" id="EEX50253.1"/>
    </source>
</evidence>
<dbReference type="GO" id="GO:0005737">
    <property type="term" value="C:cytoplasm"/>
    <property type="evidence" value="ECO:0007669"/>
    <property type="project" value="UniProtKB-SubCell"/>
</dbReference>